<feature type="compositionally biased region" description="Pro residues" evidence="1">
    <location>
        <begin position="140"/>
        <end position="149"/>
    </location>
</feature>
<sequence length="160" mass="16493">MARKPVAWTGAILLFLEALGIAFVNWVLGRVADNQHMSLAGIDPKAISVGAWIMGGLTGIYLVLCGVVLLRMALRDRAPGLPGRILLITCAVVHGVLGALTVGLVGWQAFAFMMLVLGMIVFSLLMYDRENGAPAGPADEAPPAPPASPAPAANGGPSPA</sequence>
<evidence type="ECO:0000313" key="4">
    <source>
        <dbReference type="Proteomes" id="UP000664167"/>
    </source>
</evidence>
<keyword evidence="2" id="KW-0472">Membrane</keyword>
<reference evidence="3" key="1">
    <citation type="submission" date="2021-03" db="EMBL/GenBank/DDBJ databases">
        <title>Streptomyces poriferae sp. nov., a novel marine sponge-derived Actinobacteria species with anti-MRSA activity.</title>
        <authorList>
            <person name="Sandoval-Powers M."/>
            <person name="Kralova S."/>
            <person name="Nguyen G.-S."/>
            <person name="Fawwal D."/>
            <person name="Degnes K."/>
            <person name="Klinkenberg G."/>
            <person name="Sletta H."/>
            <person name="Wentzel A."/>
            <person name="Liles M.R."/>
        </authorList>
    </citation>
    <scope>NUCLEOTIDE SEQUENCE</scope>
    <source>
        <strain evidence="3">DSM 41794</strain>
    </source>
</reference>
<evidence type="ECO:0000313" key="3">
    <source>
        <dbReference type="EMBL" id="MBO0513023.1"/>
    </source>
</evidence>
<protein>
    <submittedName>
        <fullName evidence="3">Uncharacterized protein</fullName>
    </submittedName>
</protein>
<organism evidence="3 4">
    <name type="scientific">Streptomyces beijiangensis</name>
    <dbReference type="NCBI Taxonomy" id="163361"/>
    <lineage>
        <taxon>Bacteria</taxon>
        <taxon>Bacillati</taxon>
        <taxon>Actinomycetota</taxon>
        <taxon>Actinomycetes</taxon>
        <taxon>Kitasatosporales</taxon>
        <taxon>Streptomycetaceae</taxon>
        <taxon>Streptomyces</taxon>
    </lineage>
</organism>
<dbReference type="RefSeq" id="WP_206962449.1">
    <property type="nucleotide sequence ID" value="NZ_BAAAJJ010000002.1"/>
</dbReference>
<dbReference type="Proteomes" id="UP000664167">
    <property type="component" value="Unassembled WGS sequence"/>
</dbReference>
<feature type="compositionally biased region" description="Low complexity" evidence="1">
    <location>
        <begin position="150"/>
        <end position="160"/>
    </location>
</feature>
<dbReference type="AlphaFoldDB" id="A0A939F7I2"/>
<keyword evidence="2" id="KW-0812">Transmembrane</keyword>
<proteinExistence type="predicted"/>
<feature type="transmembrane region" description="Helical" evidence="2">
    <location>
        <begin position="110"/>
        <end position="127"/>
    </location>
</feature>
<dbReference type="EMBL" id="JAFLRJ010000130">
    <property type="protein sequence ID" value="MBO0513023.1"/>
    <property type="molecule type" value="Genomic_DNA"/>
</dbReference>
<name>A0A939F7I2_9ACTN</name>
<accession>A0A939F7I2</accession>
<feature type="transmembrane region" description="Helical" evidence="2">
    <location>
        <begin position="49"/>
        <end position="73"/>
    </location>
</feature>
<feature type="transmembrane region" description="Helical" evidence="2">
    <location>
        <begin position="85"/>
        <end position="104"/>
    </location>
</feature>
<feature type="region of interest" description="Disordered" evidence="1">
    <location>
        <begin position="134"/>
        <end position="160"/>
    </location>
</feature>
<gene>
    <name evidence="3" type="ORF">J0695_14585</name>
</gene>
<keyword evidence="4" id="KW-1185">Reference proteome</keyword>
<keyword evidence="2" id="KW-1133">Transmembrane helix</keyword>
<comment type="caution">
    <text evidence="3">The sequence shown here is derived from an EMBL/GenBank/DDBJ whole genome shotgun (WGS) entry which is preliminary data.</text>
</comment>
<evidence type="ECO:0000256" key="2">
    <source>
        <dbReference type="SAM" id="Phobius"/>
    </source>
</evidence>
<feature type="transmembrane region" description="Helical" evidence="2">
    <location>
        <begin position="7"/>
        <end position="29"/>
    </location>
</feature>
<evidence type="ECO:0000256" key="1">
    <source>
        <dbReference type="SAM" id="MobiDB-lite"/>
    </source>
</evidence>